<dbReference type="GO" id="GO:0008234">
    <property type="term" value="F:cysteine-type peptidase activity"/>
    <property type="evidence" value="ECO:0007669"/>
    <property type="project" value="UniProtKB-KW"/>
</dbReference>
<feature type="transmembrane region" description="Helical" evidence="5">
    <location>
        <begin position="236"/>
        <end position="254"/>
    </location>
</feature>
<dbReference type="CDD" id="cd06165">
    <property type="entry name" value="Sortase_A"/>
    <property type="match status" value="1"/>
</dbReference>
<dbReference type="Pfam" id="PF04203">
    <property type="entry name" value="Sortase"/>
    <property type="match status" value="1"/>
</dbReference>
<dbReference type="eggNOG" id="COG3764">
    <property type="taxonomic scope" value="Bacteria"/>
</dbReference>
<keyword evidence="3" id="KW-0788">Thiol protease</keyword>
<dbReference type="SUPFAM" id="SSF63817">
    <property type="entry name" value="Sortase"/>
    <property type="match status" value="1"/>
</dbReference>
<keyword evidence="1" id="KW-0645">Protease</keyword>
<dbReference type="GO" id="GO:0006508">
    <property type="term" value="P:proteolysis"/>
    <property type="evidence" value="ECO:0007669"/>
    <property type="project" value="UniProtKB-KW"/>
</dbReference>
<evidence type="ECO:0000256" key="2">
    <source>
        <dbReference type="ARBA" id="ARBA00022801"/>
    </source>
</evidence>
<keyword evidence="2" id="KW-0378">Hydrolase</keyword>
<name>V6Q4Z0_9ENTE</name>
<evidence type="ECO:0000256" key="3">
    <source>
        <dbReference type="ARBA" id="ARBA00022807"/>
    </source>
</evidence>
<dbReference type="Proteomes" id="UP000018126">
    <property type="component" value="Unassembled WGS sequence"/>
</dbReference>
<dbReference type="EMBL" id="AYSH01000008">
    <property type="protein sequence ID" value="EST90301.1"/>
    <property type="molecule type" value="Genomic_DNA"/>
</dbReference>
<feature type="transmembrane region" description="Helical" evidence="5">
    <location>
        <begin position="6"/>
        <end position="26"/>
    </location>
</feature>
<evidence type="ECO:0000256" key="4">
    <source>
        <dbReference type="PIRSR" id="PIRSR605754-1"/>
    </source>
</evidence>
<dbReference type="RefSeq" id="WP_023605948.1">
    <property type="nucleotide sequence ID" value="NZ_AYSH01000008.1"/>
</dbReference>
<gene>
    <name evidence="6" type="ORF">T233_00604</name>
</gene>
<keyword evidence="7" id="KW-1185">Reference proteome</keyword>
<proteinExistence type="predicted"/>
<keyword evidence="5" id="KW-0812">Transmembrane</keyword>
<accession>V6Q4Z0</accession>
<evidence type="ECO:0000313" key="6">
    <source>
        <dbReference type="EMBL" id="EST90301.1"/>
    </source>
</evidence>
<protein>
    <recommendedName>
        <fullName evidence="8">Sortase</fullName>
    </recommendedName>
</protein>
<dbReference type="STRING" id="1408226.T233_00604"/>
<comment type="caution">
    <text evidence="6">The sequence shown here is derived from an EMBL/GenBank/DDBJ whole genome shotgun (WGS) entry which is preliminary data.</text>
</comment>
<dbReference type="AlphaFoldDB" id="V6Q4Z0"/>
<evidence type="ECO:0000256" key="1">
    <source>
        <dbReference type="ARBA" id="ARBA00022670"/>
    </source>
</evidence>
<evidence type="ECO:0000256" key="5">
    <source>
        <dbReference type="SAM" id="Phobius"/>
    </source>
</evidence>
<feature type="active site" description="Acyl-thioester intermediate" evidence="4">
    <location>
        <position position="183"/>
    </location>
</feature>
<evidence type="ECO:0000313" key="7">
    <source>
        <dbReference type="Proteomes" id="UP000018126"/>
    </source>
</evidence>
<dbReference type="Gene3D" id="2.40.260.10">
    <property type="entry name" value="Sortase"/>
    <property type="match status" value="1"/>
</dbReference>
<dbReference type="InterPro" id="IPR005754">
    <property type="entry name" value="Sortase"/>
</dbReference>
<sequence>MKKKQSDYIVFVLMFFGISILFYPFFKMSLLKLKLNHTQYVYNSGIESSKRFEELSQLQPPTLEQIMELDGTVMYDSILQIPSLEKNVTISNDTTVTAFLTGVVNMYPQRNPLEDNIVILGHHLSDSGLLLGDIGKLKMDDKLTLIKPKEQYEYKVSNIYITDESNVSILDTINSPKLTIVTCDKPNYTEKRLVVEGQLINVKEIKNEDSNERRFFSEAVPINYSDLSQTKHHNHLIWLVLLYSIIIILMIHIFL</sequence>
<dbReference type="InterPro" id="IPR023365">
    <property type="entry name" value="Sortase_dom-sf"/>
</dbReference>
<feature type="active site" description="Proton donor/acceptor" evidence="4">
    <location>
        <position position="122"/>
    </location>
</feature>
<organism evidence="6 7">
    <name type="scientific">Vagococcus lutrae LBD1</name>
    <dbReference type="NCBI Taxonomy" id="1408226"/>
    <lineage>
        <taxon>Bacteria</taxon>
        <taxon>Bacillati</taxon>
        <taxon>Bacillota</taxon>
        <taxon>Bacilli</taxon>
        <taxon>Lactobacillales</taxon>
        <taxon>Enterococcaceae</taxon>
        <taxon>Vagococcus</taxon>
    </lineage>
</organism>
<reference evidence="6 7" key="1">
    <citation type="journal article" date="2013" name="Genome Announc.">
        <title>High-Quality Draft Genome Sequence of Vagococcus lutrae Strain LBD1, Isolated from the Largemouth Bass Micropterus salmoides.</title>
        <authorList>
            <person name="Lebreton F."/>
            <person name="Valentino M.D."/>
            <person name="Duncan L.B."/>
            <person name="Zeng Q."/>
            <person name="Manson McGuire A."/>
            <person name="Earl A.M."/>
            <person name="Gilmore M.S."/>
        </authorList>
    </citation>
    <scope>NUCLEOTIDE SEQUENCE [LARGE SCALE GENOMIC DNA]</scope>
    <source>
        <strain evidence="6 7">LBD1</strain>
    </source>
</reference>
<dbReference type="NCBIfam" id="TIGR01076">
    <property type="entry name" value="sortase_fam"/>
    <property type="match status" value="1"/>
</dbReference>
<evidence type="ECO:0008006" key="8">
    <source>
        <dbReference type="Google" id="ProtNLM"/>
    </source>
</evidence>
<dbReference type="InterPro" id="IPR042007">
    <property type="entry name" value="Sortase_A"/>
</dbReference>
<keyword evidence="5" id="KW-1133">Transmembrane helix</keyword>
<keyword evidence="5" id="KW-0472">Membrane</keyword>